<feature type="chain" id="PRO_5027103933" evidence="1">
    <location>
        <begin position="24"/>
        <end position="111"/>
    </location>
</feature>
<accession>A0A6J1LNH8</accession>
<evidence type="ECO:0000256" key="1">
    <source>
        <dbReference type="SAM" id="SignalP"/>
    </source>
</evidence>
<evidence type="ECO:0000313" key="3">
    <source>
        <dbReference type="RefSeq" id="XP_023165116.1"/>
    </source>
</evidence>
<dbReference type="RefSeq" id="XP_023165116.1">
    <property type="nucleotide sequence ID" value="XM_023309348.2"/>
</dbReference>
<organism evidence="2 3">
    <name type="scientific">Drosophila hydei</name>
    <name type="common">Fruit fly</name>
    <dbReference type="NCBI Taxonomy" id="7224"/>
    <lineage>
        <taxon>Eukaryota</taxon>
        <taxon>Metazoa</taxon>
        <taxon>Ecdysozoa</taxon>
        <taxon>Arthropoda</taxon>
        <taxon>Hexapoda</taxon>
        <taxon>Insecta</taxon>
        <taxon>Pterygota</taxon>
        <taxon>Neoptera</taxon>
        <taxon>Endopterygota</taxon>
        <taxon>Diptera</taxon>
        <taxon>Brachycera</taxon>
        <taxon>Muscomorpha</taxon>
        <taxon>Ephydroidea</taxon>
        <taxon>Drosophilidae</taxon>
        <taxon>Drosophila</taxon>
    </lineage>
</organism>
<dbReference type="OMA" id="LKCMFEH"/>
<proteinExistence type="predicted"/>
<evidence type="ECO:0000313" key="2">
    <source>
        <dbReference type="Proteomes" id="UP000504633"/>
    </source>
</evidence>
<dbReference type="KEGG" id="dhe:111595555"/>
<feature type="signal peptide" evidence="1">
    <location>
        <begin position="1"/>
        <end position="23"/>
    </location>
</feature>
<dbReference type="AlphaFoldDB" id="A0A6J1LNH8"/>
<gene>
    <name evidence="3" type="primary">LOC111595555</name>
</gene>
<reference evidence="3" key="1">
    <citation type="submission" date="2025-08" db="UniProtKB">
        <authorList>
            <consortium name="RefSeq"/>
        </authorList>
    </citation>
    <scope>IDENTIFICATION</scope>
    <source>
        <strain evidence="3">15085-1641.00</strain>
        <tissue evidence="3">Whole body</tissue>
    </source>
</reference>
<protein>
    <submittedName>
        <fullName evidence="3">Uncharacterized protein LOC111595555</fullName>
    </submittedName>
</protein>
<keyword evidence="2" id="KW-1185">Reference proteome</keyword>
<dbReference type="Proteomes" id="UP000504633">
    <property type="component" value="Unplaced"/>
</dbReference>
<keyword evidence="1" id="KW-0732">Signal</keyword>
<sequence>MKLYVLFILMLPALMWHIKLISGEAIGTTEKTCMDRCLLDWKNQVSNAHEELALEPEPKQTLNQPKSSQMTPLLQEAQLAECRQTVHQFDCTLKCMFEHFQVPYRCRDKHT</sequence>
<dbReference type="GeneID" id="111595555"/>
<name>A0A6J1LNH8_DROHY</name>
<dbReference type="OrthoDB" id="10424978at2759"/>